<dbReference type="RefSeq" id="WP_015036920.1">
    <property type="nucleotide sequence ID" value="NC_018750.1"/>
</dbReference>
<protein>
    <submittedName>
        <fullName evidence="3">Uncharacterized protein</fullName>
    </submittedName>
</protein>
<dbReference type="InterPro" id="IPR028906">
    <property type="entry name" value="Tox-REase-2_dom"/>
</dbReference>
<dbReference type="GeneID" id="51866292"/>
<sequence>MTSGLAPHLKFIAEGMIKGAMGLTDTMREARDTAIALYHELDRQRGMAGDDDAGRAFAKVYRSAAAATLDKIGSSSYVLGEASRGLMRNAREFMAQESAVVAALLGRQADLTAGMGDPGDGCPENYLGLGRELPETVGETAWYEQYAPGGGSDRYRGSPEKLREVAGSWRRGGRLMLRFLEDAQASAMTADKAHSGEAADAFRTYFKMSVGLTCPPGQVQEDEPLVANLVAACNEIAKACDRYAEHVEAAESAIRQHKLDLFAVDMPWDSPMFGGNGFDGGLLDAVLGDPWIRRLGEVGHALDSAEKRVRLPEGGKAPSSPGLPFLPPLIPVPVPVPAPVPLVLASYTGGMPGIVPAVYRDPDPGIPWRDPIPPAAAPPPRLLTPEERKDFVSWVNGLKAAGFGGKPDATTPENAYQLRIAGYPERIIPLPADYEKPAIGADGMRPADGMMVDAKYVKDADDDCRKSTWRRQSTFEIEDEYKEDGTKKWNKKDVLIGKDEGELEKYRQAMNEHEQIRGLEIVTNDKEAVPYWQTLMALQQVPGTARYVK</sequence>
<evidence type="ECO:0000313" key="4">
    <source>
        <dbReference type="Proteomes" id="UP000006854"/>
    </source>
</evidence>
<dbReference type="Proteomes" id="UP000006854">
    <property type="component" value="Chromosome"/>
</dbReference>
<dbReference type="PATRIC" id="fig|953739.5.peg.956"/>
<feature type="domain" description="Tox-REase-2" evidence="1">
    <location>
        <begin position="412"/>
        <end position="542"/>
    </location>
</feature>
<name>F2R9I2_STRVP</name>
<evidence type="ECO:0000313" key="3">
    <source>
        <dbReference type="EMBL" id="CCA59025.1"/>
    </source>
</evidence>
<dbReference type="EMBL" id="FR845719">
    <property type="protein sequence ID" value="CCA59025.1"/>
    <property type="molecule type" value="Genomic_DNA"/>
</dbReference>
<reference evidence="3 4" key="1">
    <citation type="journal article" date="2011" name="BMC Genomics">
        <title>Genome-wide analysis of the role of GlnR in Streptomyces venezuelae provides new insights into global nitrogen regulation in actinomycetes.</title>
        <authorList>
            <person name="Pullan S.T."/>
            <person name="Bibb M.J."/>
            <person name="Merrick M."/>
        </authorList>
    </citation>
    <scope>NUCLEOTIDE SEQUENCE [LARGE SCALE GENOMIC DNA]</scope>
    <source>
        <strain evidence="4">ATCC 10712 / CBS 650.69 / DSM 40230 / JCM 4526 / NBRC 13096 / PD 04745</strain>
    </source>
</reference>
<dbReference type="Pfam" id="PF15646">
    <property type="entry name" value="Tox-REase-2"/>
    <property type="match status" value="1"/>
</dbReference>
<dbReference type="KEGG" id="sve:SVEN_5739"/>
<accession>F2R9I2</accession>
<dbReference type="HOGENOM" id="CLU_495994_0_0_11"/>
<evidence type="ECO:0000259" key="1">
    <source>
        <dbReference type="Pfam" id="PF15646"/>
    </source>
</evidence>
<organism evidence="3 4">
    <name type="scientific">Streptomyces venezuelae (strain ATCC 10712 / CBS 650.69 / DSM 40230 / JCM 4526 / NBRC 13096 / PD 04745)</name>
    <dbReference type="NCBI Taxonomy" id="953739"/>
    <lineage>
        <taxon>Bacteria</taxon>
        <taxon>Bacillati</taxon>
        <taxon>Actinomycetota</taxon>
        <taxon>Actinomycetes</taxon>
        <taxon>Kitasatosporales</taxon>
        <taxon>Streptomycetaceae</taxon>
        <taxon>Streptomyces</taxon>
    </lineage>
</organism>
<gene>
    <name evidence="3" type="ordered locus">SVEN_5739</name>
</gene>
<dbReference type="AlphaFoldDB" id="F2R9I2"/>
<keyword evidence="4" id="KW-1185">Reference proteome</keyword>
<proteinExistence type="predicted"/>
<evidence type="ECO:0000259" key="2">
    <source>
        <dbReference type="Pfam" id="PF25547"/>
    </source>
</evidence>
<feature type="domain" description="Outer membrane channel protein CpnT-like N-terminal" evidence="2">
    <location>
        <begin position="157"/>
        <end position="257"/>
    </location>
</feature>
<dbReference type="eggNOG" id="ENOG5033JYI">
    <property type="taxonomic scope" value="Bacteria"/>
</dbReference>
<dbReference type="Pfam" id="PF25547">
    <property type="entry name" value="WXG100_2"/>
    <property type="match status" value="1"/>
</dbReference>
<dbReference type="STRING" id="953739.SVEN_5739"/>
<dbReference type="InterPro" id="IPR057746">
    <property type="entry name" value="CpnT-like_N"/>
</dbReference>